<proteinExistence type="predicted"/>
<keyword evidence="9" id="KW-1185">Reference proteome</keyword>
<dbReference type="Pfam" id="PF05593">
    <property type="entry name" value="RHS_repeat"/>
    <property type="match status" value="2"/>
</dbReference>
<keyword evidence="3 5" id="KW-0732">Signal</keyword>
<feature type="signal peptide" evidence="5">
    <location>
        <begin position="1"/>
        <end position="48"/>
    </location>
</feature>
<name>A0A366M331_9ACTN</name>
<dbReference type="InterPro" id="IPR033803">
    <property type="entry name" value="CBD-like_Golvesin-Xly"/>
</dbReference>
<dbReference type="InterPro" id="IPR031325">
    <property type="entry name" value="RHS_repeat"/>
</dbReference>
<dbReference type="Pfam" id="PF24517">
    <property type="entry name" value="CBM96"/>
    <property type="match status" value="1"/>
</dbReference>
<evidence type="ECO:0000256" key="5">
    <source>
        <dbReference type="SAM" id="SignalP"/>
    </source>
</evidence>
<evidence type="ECO:0000256" key="1">
    <source>
        <dbReference type="ARBA" id="ARBA00004613"/>
    </source>
</evidence>
<dbReference type="InterPro" id="IPR032724">
    <property type="entry name" value="SCP1.201-like"/>
</dbReference>
<dbReference type="Pfam" id="PF14428">
    <property type="entry name" value="DddA-like"/>
    <property type="match status" value="1"/>
</dbReference>
<evidence type="ECO:0000259" key="7">
    <source>
        <dbReference type="Pfam" id="PF25275"/>
    </source>
</evidence>
<feature type="region of interest" description="Disordered" evidence="4">
    <location>
        <begin position="2324"/>
        <end position="2345"/>
    </location>
</feature>
<dbReference type="Pfam" id="PF25275">
    <property type="entry name" value="Golvesin_C"/>
    <property type="match status" value="1"/>
</dbReference>
<reference evidence="8 9" key="1">
    <citation type="submission" date="2018-06" db="EMBL/GenBank/DDBJ databases">
        <title>Sphaerisporangium craniellae sp. nov., isolated from a marine sponge in the South China Sea.</title>
        <authorList>
            <person name="Li L."/>
        </authorList>
    </citation>
    <scope>NUCLEOTIDE SEQUENCE [LARGE SCALE GENOMIC DNA]</scope>
    <source>
        <strain evidence="8 9">LHW63015</strain>
    </source>
</reference>
<evidence type="ECO:0000313" key="9">
    <source>
        <dbReference type="Proteomes" id="UP000253303"/>
    </source>
</evidence>
<feature type="region of interest" description="Disordered" evidence="4">
    <location>
        <begin position="2386"/>
        <end position="2410"/>
    </location>
</feature>
<dbReference type="EMBL" id="QMEY01000002">
    <property type="protein sequence ID" value="RBQ20605.1"/>
    <property type="molecule type" value="Genomic_DNA"/>
</dbReference>
<dbReference type="PANTHER" id="PTHR32305:SF15">
    <property type="entry name" value="PROTEIN RHSA-RELATED"/>
    <property type="match status" value="1"/>
</dbReference>
<dbReference type="Gene3D" id="2.60.120.970">
    <property type="match status" value="1"/>
</dbReference>
<dbReference type="Gene3D" id="2.180.10.10">
    <property type="entry name" value="RHS repeat-associated core"/>
    <property type="match status" value="4"/>
</dbReference>
<evidence type="ECO:0000256" key="4">
    <source>
        <dbReference type="SAM" id="MobiDB-lite"/>
    </source>
</evidence>
<comment type="subcellular location">
    <subcellularLocation>
        <location evidence="1">Secreted</location>
    </subcellularLocation>
</comment>
<evidence type="ECO:0000256" key="3">
    <source>
        <dbReference type="ARBA" id="ARBA00022729"/>
    </source>
</evidence>
<dbReference type="NCBIfam" id="NF033679">
    <property type="entry name" value="DNRLRE_dom"/>
    <property type="match status" value="2"/>
</dbReference>
<comment type="caution">
    <text evidence="8">The sequence shown here is derived from an EMBL/GenBank/DDBJ whole genome shotgun (WGS) entry which is preliminary data.</text>
</comment>
<feature type="domain" description="Carbohydrate-binding module family 96" evidence="6">
    <location>
        <begin position="353"/>
        <end position="476"/>
    </location>
</feature>
<dbReference type="GO" id="GO:0005576">
    <property type="term" value="C:extracellular region"/>
    <property type="evidence" value="ECO:0007669"/>
    <property type="project" value="UniProtKB-SubCell"/>
</dbReference>
<dbReference type="PANTHER" id="PTHR32305">
    <property type="match status" value="1"/>
</dbReference>
<organism evidence="8 9">
    <name type="scientific">Spongiactinospora rosea</name>
    <dbReference type="NCBI Taxonomy" id="2248750"/>
    <lineage>
        <taxon>Bacteria</taxon>
        <taxon>Bacillati</taxon>
        <taxon>Actinomycetota</taxon>
        <taxon>Actinomycetes</taxon>
        <taxon>Streptosporangiales</taxon>
        <taxon>Streptosporangiaceae</taxon>
        <taxon>Spongiactinospora</taxon>
    </lineage>
</organism>
<gene>
    <name evidence="8" type="ORF">DP939_05800</name>
</gene>
<dbReference type="Proteomes" id="UP000253303">
    <property type="component" value="Unassembled WGS sequence"/>
</dbReference>
<evidence type="ECO:0000313" key="8">
    <source>
        <dbReference type="EMBL" id="RBQ20605.1"/>
    </source>
</evidence>
<evidence type="ECO:0000259" key="6">
    <source>
        <dbReference type="Pfam" id="PF24517"/>
    </source>
</evidence>
<dbReference type="NCBIfam" id="TIGR03696">
    <property type="entry name" value="Rhs_assc_core"/>
    <property type="match status" value="1"/>
</dbReference>
<feature type="chain" id="PRO_5017041675" evidence="5">
    <location>
        <begin position="49"/>
        <end position="2781"/>
    </location>
</feature>
<dbReference type="InterPro" id="IPR050708">
    <property type="entry name" value="T6SS_VgrG/RHS"/>
</dbReference>
<evidence type="ECO:0000256" key="2">
    <source>
        <dbReference type="ARBA" id="ARBA00022525"/>
    </source>
</evidence>
<protein>
    <submittedName>
        <fullName evidence="8">Sugar-binding protein</fullName>
    </submittedName>
</protein>
<dbReference type="InterPro" id="IPR022385">
    <property type="entry name" value="Rhs_assc_core"/>
</dbReference>
<dbReference type="InterPro" id="IPR006530">
    <property type="entry name" value="YD"/>
</dbReference>
<sequence length="2781" mass="303734">MSSPLLRSVRTSRNTNRKRWRHPLRRLLIITMAVTLTASLAPASPALADSQAPVTGSALLTKIGTWLTTPLTWLRETLEPEPEGGTRPAEGMAPLPGRADPPPTPRKAAKPGKRVKELTGERTAHNKLFELEDGRRQAEVSAVPAHYRDAKGVWRDIDPRVRPVAEQGFVLGNDATGFSSRFGDTTGKLAQIALGDRRVTIALPGEAKQITPKAEGSKVTYPGVWDGADLVYVVTPEGLKELIVLSKPPTAPLSFTVNSEGLKPVQNADGSIAFTADDGTAVFTVPKPFMADSAKDPASPYGLRHTDAVKQDLVEKDGQTTITITPDSGWLAAPDRKWPVLIDPTFRLSPERFDTYVDSAKKTTNFDAAWQLPVGKTATGINRALMRFNIPSEIPIGSRVDEARLETYFDQALGEAGPVTVEAREITSEWDSYDVTWNTQPTYSSTVAATVTRRPGEVSRWHAFNVTSVVNGWLSSAEAPMHGIALKAADESAAGKVGGPVYESSEDLYGGDGMIGDTASHPKLIITWGKPSVTLSPGPVATALGSDLTWTPYADPTPGDASDDLVEYRLYRYCPSGCQNGNGQSTSDDGLVATLSPDVAGYTDTSSGGDPYAVYDPAYTHEATYRIEAVLANGEVVPSQELRVILPRPGEITTVVAGSADTTLASGEPSAGHDGKRLQVGNTATAQGNTRAVVKFEDFAAKVPEGAQITDASLSLWSANATGSGVRLDAHRLTKGFDESATWATPWTTPGGDVAAPALGSATGLTAAPGWRRLTVTGAAKAWIADPAANHGLLVKVANEAGTAKQSISFLSTEADEPLLRPRLRVTYRDTSDGASTFYAPGTPDRLDTAAQTQVPVVVTNTTDHVWPAASTELGYHWTQPDGTDVSTPANQIKTRLPEDLAPGQSTVVAAAVTAPELTGEGTNHAEAATLSWDVWDGTGWKSGSHRLPRLPQRVRLEAPTSDQLGAEKFYTYSGKNTGAGGTALVNAYSGNLVWGYNAFSNPSRGPQTFARMTYNSLDTSSSSAGYGWSLQTSSLQRLGSPLTFHPTWSNWPQQLRLTDGDGTTHTWKLDTHGRPSSQCNPSICDYTHPKGVHLYLQRVARPDDPTRISRDPLRQWVFTKPDRTQFFFDEDGYQSAIVDKNGNTMTFSYERRTKCWNKVTKFLQHITDATGRRTLTIDYYKRGQDYTYIDGAGREVSARRLSNSHIIDNIKSITDIAGRKVTFTYTLKGELARTVDGAGDAQAKTFGFDYDSGWGIGNTKLTGVTDPRGNTTRFTYHRTHSLFWCKLRVASIVDRLGGVTGFDYDTGPFTRAVRTTVTDPLRHSTRYLLDAYGRATSITNAKNETTAAEWDDDHNTIKLTEANGALTTWTYDTKTGFPLTLRDAEANANGTAPTTLVYQTGLNGHVADLVEKTSPEGRKWAFGYDARGNLKTVTDPLGVASSAAGDYTTSYEYDGHGQLLRSVDANGNPASYGDYHATGYPAKITDAYGNITTTGYDVRGNVLSVTDALGKKTTQTYDVFKRPLENRVPKDQAAGKYITTPAPEYDRNDNITTMTAPNGATSNAVYDRADQLLESLLPKDTPDGPERKASMTYDLAGNLITQTEPKGNLTVAPGDFTTSYVYDPIYQLTDVLNAERHKITYTYDNVGNVTKVVDPRKNATTDPADHTVTTTYDRNHQVKTVKDAAGHQTATTYDRDGLVTATTDQEGNTTHTVYDRRGAVIETKVPHSSADGVVKYTITRFEYDQVGNKTKTITPRGVETTDDPGDFVNETKYDKLNRPIEEIHPFDRDDARYNTPDSVRYVYDAVSRLKEISHPPSHGQAVRNVSTTTYWDNGWTKTSTDPWDIQTSYDYNELGLQTNRTVTSAGGSSQRAQDWSYYPDGKTKTHSDNGVPLDIDAVLADNSDTTTKTTGTWTRPAGSPTKSADLGYDHAVASAGTGKSSLTWNLTPPETGTYKVQVRYPAGATATNARYLVKHASGTADVTHDQTKKPDTWVTLGEYEFTKDTPYSITLTDKANGTVAADAVQFVRDTDAADGEKKDFTYSYDPNANLIGILDRTSTAKIDDWDIAYTGLNQIQRIIEKLDGTAKNTTTYAYNENGAVTRRTHDKTIADYGYDVRDLVNSITNRKSTTDTDPKVTRYTYTPRAERLTETKGNGNTVTYDYFLDGLLRHSLEKKPNGTVVAEHTIGYQGNLHRARDEAKIQNADDPGKYLEHTYTYAYDPRDRIAKTVKTPVSGAASTETYFHDANSNVYEENVKGKETTFAYDRNRLISTTTGGATANHNYDPYGRLRSITGGGTTLEKYVYDGFDHVKRHEKLGEGNETTVTTYSYDPLDRTTSKTEKEGTDRAKTTAYSYLGLSEEVLDEEVAGKLTKSFQYGPWGERLSQVKPKDDGGEESSYYGHNPHTDVETLTKENGDTRATYGYTAYGKNDDKLFTGVDKPDPDDPAAKEEYNPYRFNSKRWDNSTGMYDMGFRDYNPGLNRFLTLDAYNGALADLSLGLDPWTANRYAFTGGNPISGIELDGHIPEDWANGKNGGYRGYQKHITERAKKFPRNANITLPEEHPCRHGCPNVPEPSWVDSNIANWSGYLDGTAWLLTHDFTGQSVLDYVRWKKNTLECGCDLDPLAYWQGFAEGAMPSAPIPGTGTVMGPRGIPGAKLPPGRPTKEDLQQGIGLLPKDYINRTVGILDVGGDQLPLISGSGQSQLLKTLPGRTSENSKHVEAHAAAFLRMNKGIRQAVLYIDYPEGACGYCRSALPTMLPPGTKLWIVSPRGTEKYVGNWR</sequence>
<feature type="region of interest" description="Disordered" evidence="4">
    <location>
        <begin position="78"/>
        <end position="117"/>
    </location>
</feature>
<keyword evidence="2" id="KW-0964">Secreted</keyword>
<accession>A0A366M331</accession>
<feature type="compositionally biased region" description="Basic and acidic residues" evidence="4">
    <location>
        <begin position="2332"/>
        <end position="2345"/>
    </location>
</feature>
<feature type="domain" description="Golvesin/Xly CBD-like" evidence="7">
    <location>
        <begin position="1899"/>
        <end position="2029"/>
    </location>
</feature>
<dbReference type="InterPro" id="IPR055372">
    <property type="entry name" value="CBM96"/>
</dbReference>
<dbReference type="NCBIfam" id="TIGR01643">
    <property type="entry name" value="YD_repeat_2x"/>
    <property type="match status" value="4"/>
</dbReference>